<proteinExistence type="predicted"/>
<evidence type="ECO:0000313" key="2">
    <source>
        <dbReference type="Proteomes" id="UP000092504"/>
    </source>
</evidence>
<sequence length="44" mass="4981">MAGSLPLYLKIQRHLLEKIHGGDWPPQYRIPPRNAWPRSSASAA</sequence>
<dbReference type="Proteomes" id="UP000092504">
    <property type="component" value="Unassembled WGS sequence"/>
</dbReference>
<gene>
    <name evidence="1" type="ORF">A8U91_00863</name>
</gene>
<organism evidence="1 2">
    <name type="scientific">Halomonas elongata</name>
    <dbReference type="NCBI Taxonomy" id="2746"/>
    <lineage>
        <taxon>Bacteria</taxon>
        <taxon>Pseudomonadati</taxon>
        <taxon>Pseudomonadota</taxon>
        <taxon>Gammaproteobacteria</taxon>
        <taxon>Oceanospirillales</taxon>
        <taxon>Halomonadaceae</taxon>
        <taxon>Halomonas</taxon>
    </lineage>
</organism>
<protein>
    <submittedName>
        <fullName evidence="1">Uncharacterized protein</fullName>
    </submittedName>
</protein>
<comment type="caution">
    <text evidence="1">The sequence shown here is derived from an EMBL/GenBank/DDBJ whole genome shotgun (WGS) entry which is preliminary data.</text>
</comment>
<dbReference type="EMBL" id="MAJD01000001">
    <property type="protein sequence ID" value="OBX36520.1"/>
    <property type="molecule type" value="Genomic_DNA"/>
</dbReference>
<dbReference type="AlphaFoldDB" id="A0A1B8P2S3"/>
<accession>A0A1B8P2S3</accession>
<name>A0A1B8P2S3_HALEL</name>
<evidence type="ECO:0000313" key="1">
    <source>
        <dbReference type="EMBL" id="OBX36520.1"/>
    </source>
</evidence>
<reference evidence="1 2" key="1">
    <citation type="submission" date="2016-06" db="EMBL/GenBank/DDBJ databases">
        <title>Genome sequence of halotolerant plant growth promoting strain of Halomonas elongata HEK1 isolated from salterns of Rann of Kutch, Gujarat, India.</title>
        <authorList>
            <person name="Gaba S."/>
            <person name="Singh R.N."/>
            <person name="Abrol S."/>
            <person name="Kaushik R."/>
            <person name="Saxena A.K."/>
        </authorList>
    </citation>
    <scope>NUCLEOTIDE SEQUENCE [LARGE SCALE GENOMIC DNA]</scope>
    <source>
        <strain evidence="1 2">HEK1</strain>
    </source>
</reference>